<dbReference type="Proteomes" id="UP000000662">
    <property type="component" value="Chromosome 2"/>
</dbReference>
<dbReference type="eggNOG" id="ENOG50316Q4">
    <property type="taxonomic scope" value="Bacteria"/>
</dbReference>
<dbReference type="AlphaFoldDB" id="Q0B934"/>
<accession>Q0B934</accession>
<proteinExistence type="predicted"/>
<keyword evidence="2" id="KW-1185">Reference proteome</keyword>
<organism evidence="1 2">
    <name type="scientific">Burkholderia ambifaria (strain ATCC BAA-244 / DSM 16087 / CCUG 44356 / LMG 19182 / AMMD)</name>
    <name type="common">Burkholderia cepacia (strain AMMD)</name>
    <dbReference type="NCBI Taxonomy" id="339670"/>
    <lineage>
        <taxon>Bacteria</taxon>
        <taxon>Pseudomonadati</taxon>
        <taxon>Pseudomonadota</taxon>
        <taxon>Betaproteobacteria</taxon>
        <taxon>Burkholderiales</taxon>
        <taxon>Burkholderiaceae</taxon>
        <taxon>Burkholderia</taxon>
        <taxon>Burkholderia cepacia complex</taxon>
    </lineage>
</organism>
<evidence type="ECO:0000313" key="2">
    <source>
        <dbReference type="Proteomes" id="UP000000662"/>
    </source>
</evidence>
<reference evidence="1" key="1">
    <citation type="submission" date="2006-08" db="EMBL/GenBank/DDBJ databases">
        <title>Complete sequence of Chromosome 2 of Burkholderia cepacia AMMD.</title>
        <authorList>
            <consortium name="US DOE Joint Genome Institute"/>
            <person name="Copeland A."/>
            <person name="Lucas S."/>
            <person name="Lapidus A."/>
            <person name="Barry K."/>
            <person name="Detter J.C."/>
            <person name="Glavina del Rio T."/>
            <person name="Hammon N."/>
            <person name="Israni S."/>
            <person name="Pitluck S."/>
            <person name="Bruce D."/>
            <person name="Chain P."/>
            <person name="Malfatti S."/>
            <person name="Shin M."/>
            <person name="Vergez L."/>
            <person name="Schmutz J."/>
            <person name="Larimer F."/>
            <person name="Land M."/>
            <person name="Hauser L."/>
            <person name="Kyrpides N."/>
            <person name="Kim E."/>
            <person name="Parke J."/>
            <person name="Coenye T."/>
            <person name="Konstantinidis K."/>
            <person name="Ramette A."/>
            <person name="Tiedje J."/>
            <person name="Richardson P."/>
        </authorList>
    </citation>
    <scope>NUCLEOTIDE SEQUENCE</scope>
    <source>
        <strain evidence="1">AMMD</strain>
    </source>
</reference>
<protein>
    <submittedName>
        <fullName evidence="1">Uncharacterized protein</fullName>
    </submittedName>
</protein>
<dbReference type="EMBL" id="CP000441">
    <property type="protein sequence ID" value="ABI89339.1"/>
    <property type="molecule type" value="Genomic_DNA"/>
</dbReference>
<gene>
    <name evidence="1" type="ordered locus">Bamb_3785</name>
</gene>
<dbReference type="KEGG" id="bam:Bamb_3785"/>
<sequence length="117" mass="13639">MNSSRQKRERAIRHQLTQRSDDLLLDDNPDTLGMALRGFFPDLTRAFVIHWIPDQAEDIYWVLVSPTGIAQIEIVRGQKVRSYPPKLRMIELAAYQSKRHSRDVRERLAIALELIKS</sequence>
<evidence type="ECO:0000313" key="1">
    <source>
        <dbReference type="EMBL" id="ABI89339.1"/>
    </source>
</evidence>
<name>Q0B934_BURCM</name>